<dbReference type="InterPro" id="IPR009506">
    <property type="entry name" value="YjiS-like"/>
</dbReference>
<feature type="domain" description="YjiS-like" evidence="1">
    <location>
        <begin position="31"/>
        <end position="64"/>
    </location>
</feature>
<accession>A0A085VI10</accession>
<dbReference type="AlphaFoldDB" id="A0A085VI10"/>
<reference evidence="2 3" key="1">
    <citation type="submission" date="2014-07" db="EMBL/GenBank/DDBJ databases">
        <title>Draft Genome Sequences of Environmental Pseudomonas syringae strains.</title>
        <authorList>
            <person name="Baltrus D.A."/>
            <person name="Berge O."/>
            <person name="Morris C."/>
        </authorList>
    </citation>
    <scope>NUCLEOTIDE SEQUENCE [LARGE SCALE GENOMIC DNA]</scope>
    <source>
        <strain evidence="2 3">CEB003</strain>
    </source>
</reference>
<dbReference type="PATRIC" id="fig|317.174.peg.682"/>
<comment type="caution">
    <text evidence="2">The sequence shown here is derived from an EMBL/GenBank/DDBJ whole genome shotgun (WGS) entry which is preliminary data.</text>
</comment>
<proteinExistence type="predicted"/>
<dbReference type="Proteomes" id="UP000028643">
    <property type="component" value="Unassembled WGS sequence"/>
</dbReference>
<evidence type="ECO:0000313" key="3">
    <source>
        <dbReference type="Proteomes" id="UP000028643"/>
    </source>
</evidence>
<organism evidence="2 3">
    <name type="scientific">Pseudomonas syringae</name>
    <dbReference type="NCBI Taxonomy" id="317"/>
    <lineage>
        <taxon>Bacteria</taxon>
        <taxon>Pseudomonadati</taxon>
        <taxon>Pseudomonadota</taxon>
        <taxon>Gammaproteobacteria</taxon>
        <taxon>Pseudomonadales</taxon>
        <taxon>Pseudomonadaceae</taxon>
        <taxon>Pseudomonas</taxon>
    </lineage>
</organism>
<gene>
    <name evidence="2" type="ORF">IV02_03385</name>
</gene>
<protein>
    <recommendedName>
        <fullName evidence="1">YjiS-like domain-containing protein</fullName>
    </recommendedName>
</protein>
<dbReference type="RefSeq" id="WP_044901270.1">
    <property type="nucleotide sequence ID" value="NZ_JPQT01000041.1"/>
</dbReference>
<name>A0A085VI10_PSESX</name>
<sequence>MMKGQKGYVLVLKTLSHDSWIERLLKSMKGHVSRWYELHQQRRQLAELSDEALKDLGLSRADVYQETERHFWVDPMKR</sequence>
<dbReference type="EMBL" id="JPQT01000041">
    <property type="protein sequence ID" value="KFE55073.1"/>
    <property type="molecule type" value="Genomic_DNA"/>
</dbReference>
<dbReference type="Pfam" id="PF06568">
    <property type="entry name" value="YjiS-like"/>
    <property type="match status" value="1"/>
</dbReference>
<evidence type="ECO:0000313" key="2">
    <source>
        <dbReference type="EMBL" id="KFE55073.1"/>
    </source>
</evidence>
<evidence type="ECO:0000259" key="1">
    <source>
        <dbReference type="Pfam" id="PF06568"/>
    </source>
</evidence>